<dbReference type="InterPro" id="IPR040190">
    <property type="entry name" value="MURQ/GCKR"/>
</dbReference>
<dbReference type="EMBL" id="BTCM01000001">
    <property type="protein sequence ID" value="GMK54670.1"/>
    <property type="molecule type" value="Genomic_DNA"/>
</dbReference>
<evidence type="ECO:0000256" key="2">
    <source>
        <dbReference type="ARBA" id="ARBA00023277"/>
    </source>
</evidence>
<proteinExistence type="inferred from homology"/>
<gene>
    <name evidence="5" type="ORF">CspeluHIS016_0112560</name>
</gene>
<dbReference type="NCBIfam" id="TIGR00274">
    <property type="entry name" value="N-acetylmuramic acid 6-phosphate etherase"/>
    <property type="match status" value="1"/>
</dbReference>
<dbReference type="InterPro" id="IPR001347">
    <property type="entry name" value="SIS_dom"/>
</dbReference>
<dbReference type="Gene3D" id="3.40.50.10490">
    <property type="entry name" value="Glucose-6-phosphate isomerase like protein, domain 1"/>
    <property type="match status" value="1"/>
</dbReference>
<evidence type="ECO:0000256" key="3">
    <source>
        <dbReference type="SAM" id="MobiDB-lite"/>
    </source>
</evidence>
<reference evidence="5" key="2">
    <citation type="submission" date="2023-06" db="EMBL/GenBank/DDBJ databases">
        <authorList>
            <person name="Kobayashi Y."/>
            <person name="Kayamori A."/>
            <person name="Aoki K."/>
            <person name="Shiwa Y."/>
            <person name="Fujita N."/>
            <person name="Sugita T."/>
            <person name="Iwasaki W."/>
            <person name="Tanaka N."/>
            <person name="Takashima M."/>
        </authorList>
    </citation>
    <scope>NUCLEOTIDE SEQUENCE</scope>
    <source>
        <strain evidence="5">HIS016</strain>
    </source>
</reference>
<accession>A0AAD3TQS3</accession>
<dbReference type="NCBIfam" id="NF009222">
    <property type="entry name" value="PRK12570.1"/>
    <property type="match status" value="1"/>
</dbReference>
<dbReference type="GO" id="GO:0030246">
    <property type="term" value="F:carbohydrate binding"/>
    <property type="evidence" value="ECO:0007669"/>
    <property type="project" value="TreeGrafter"/>
</dbReference>
<dbReference type="PROSITE" id="PS51464">
    <property type="entry name" value="SIS"/>
    <property type="match status" value="1"/>
</dbReference>
<keyword evidence="6" id="KW-1185">Reference proteome</keyword>
<dbReference type="GO" id="GO:0009750">
    <property type="term" value="P:response to fructose"/>
    <property type="evidence" value="ECO:0007669"/>
    <property type="project" value="TreeGrafter"/>
</dbReference>
<dbReference type="Pfam" id="PF22645">
    <property type="entry name" value="GKRP_SIS_N"/>
    <property type="match status" value="1"/>
</dbReference>
<dbReference type="GO" id="GO:0005829">
    <property type="term" value="C:cytosol"/>
    <property type="evidence" value="ECO:0007669"/>
    <property type="project" value="TreeGrafter"/>
</dbReference>
<dbReference type="PANTHER" id="PTHR10088">
    <property type="entry name" value="GLUCOKINASE REGULATORY PROTEIN"/>
    <property type="match status" value="1"/>
</dbReference>
<evidence type="ECO:0000313" key="6">
    <source>
        <dbReference type="Proteomes" id="UP001222932"/>
    </source>
</evidence>
<protein>
    <recommendedName>
        <fullName evidence="4">SIS domain-containing protein</fullName>
    </recommendedName>
</protein>
<evidence type="ECO:0000256" key="1">
    <source>
        <dbReference type="ARBA" id="ARBA00023239"/>
    </source>
</evidence>
<dbReference type="Proteomes" id="UP001222932">
    <property type="component" value="Unassembled WGS sequence"/>
</dbReference>
<feature type="domain" description="SIS" evidence="4">
    <location>
        <begin position="141"/>
        <end position="307"/>
    </location>
</feature>
<reference evidence="5" key="1">
    <citation type="journal article" date="2023" name="BMC Genomics">
        <title>Chromosome-level genome assemblies of Cutaneotrichosporon spp. (Trichosporonales, Basidiomycota) reveal imbalanced evolution between nucleotide sequences and chromosome synteny.</title>
        <authorList>
            <person name="Kobayashi Y."/>
            <person name="Kayamori A."/>
            <person name="Aoki K."/>
            <person name="Shiwa Y."/>
            <person name="Matsutani M."/>
            <person name="Fujita N."/>
            <person name="Sugita T."/>
            <person name="Iwasaki W."/>
            <person name="Tanaka N."/>
            <person name="Takashima M."/>
        </authorList>
    </citation>
    <scope>NUCLEOTIDE SEQUENCE</scope>
    <source>
        <strain evidence="5">HIS016</strain>
    </source>
</reference>
<dbReference type="PANTHER" id="PTHR10088:SF4">
    <property type="entry name" value="GLUCOKINASE REGULATORY PROTEIN"/>
    <property type="match status" value="1"/>
</dbReference>
<dbReference type="GO" id="GO:0019899">
    <property type="term" value="F:enzyme binding"/>
    <property type="evidence" value="ECO:0007669"/>
    <property type="project" value="TreeGrafter"/>
</dbReference>
<dbReference type="GO" id="GO:0042593">
    <property type="term" value="P:glucose homeostasis"/>
    <property type="evidence" value="ECO:0007669"/>
    <property type="project" value="TreeGrafter"/>
</dbReference>
<keyword evidence="2" id="KW-0119">Carbohydrate metabolism</keyword>
<dbReference type="CDD" id="cd05007">
    <property type="entry name" value="SIS_Etherase"/>
    <property type="match status" value="1"/>
</dbReference>
<name>A0AAD3TQS3_9TREE</name>
<evidence type="ECO:0000313" key="5">
    <source>
        <dbReference type="EMBL" id="GMK54670.1"/>
    </source>
</evidence>
<dbReference type="NCBIfam" id="NF003915">
    <property type="entry name" value="PRK05441.1"/>
    <property type="match status" value="1"/>
</dbReference>
<sequence length="400" mass="41566">MSPAATMTASTLSLKSINGHANGHARGHANGHADGAASDTSGSPPRPELMAKLNASLATLKHGPDGIFANWYPSPTASGDTTPVPFIDLSALQTEGRNTKTRDIDIASTEDMCGMINEQDQTVALSVRLCIPTIARVIDALAPKVRAGGRVVYVGAGTSGRLGILDASEIPPTFSAPYGQWIGLIAGGNQAIQKAVEGAEDSPELGASDLEAISPPLCPEIDSVIGLAASGRTPYVLGALEWARSRGLYTGGICCVAPSAIAAHCVDAIECPVGPEVVTGSTRMKSGTAQKMILNMISTGVQLRVGKTYGNLMVDVKRSNAKLINRARGIFRAVLESYVAKVDLAVPLEDDEGIDRLIDACDGSVKKAMVAARWRCSPKEATARLEAADGILKKALEAAA</sequence>
<dbReference type="InterPro" id="IPR005486">
    <property type="entry name" value="Glucokinase_regulatory_CS"/>
</dbReference>
<dbReference type="GO" id="GO:0005654">
    <property type="term" value="C:nucleoplasm"/>
    <property type="evidence" value="ECO:0007669"/>
    <property type="project" value="TreeGrafter"/>
</dbReference>
<dbReference type="GO" id="GO:0046348">
    <property type="term" value="P:amino sugar catabolic process"/>
    <property type="evidence" value="ECO:0007669"/>
    <property type="project" value="InterPro"/>
</dbReference>
<dbReference type="FunFam" id="3.40.50.10490:FF:000014">
    <property type="entry name" value="N-acetylmuramic acid 6-phosphate etherase"/>
    <property type="match status" value="1"/>
</dbReference>
<dbReference type="GO" id="GO:0016835">
    <property type="term" value="F:carbon-oxygen lyase activity"/>
    <property type="evidence" value="ECO:0007669"/>
    <property type="project" value="InterPro"/>
</dbReference>
<keyword evidence="1" id="KW-0456">Lyase</keyword>
<dbReference type="PROSITE" id="PS01272">
    <property type="entry name" value="GCKR"/>
    <property type="match status" value="1"/>
</dbReference>
<feature type="region of interest" description="Disordered" evidence="3">
    <location>
        <begin position="18"/>
        <end position="48"/>
    </location>
</feature>
<organism evidence="5 6">
    <name type="scientific">Cutaneotrichosporon spelunceum</name>
    <dbReference type="NCBI Taxonomy" id="1672016"/>
    <lineage>
        <taxon>Eukaryota</taxon>
        <taxon>Fungi</taxon>
        <taxon>Dikarya</taxon>
        <taxon>Basidiomycota</taxon>
        <taxon>Agaricomycotina</taxon>
        <taxon>Tremellomycetes</taxon>
        <taxon>Trichosporonales</taxon>
        <taxon>Trichosporonaceae</taxon>
        <taxon>Cutaneotrichosporon</taxon>
    </lineage>
</organism>
<evidence type="ECO:0000259" key="4">
    <source>
        <dbReference type="PROSITE" id="PS51464"/>
    </source>
</evidence>
<dbReference type="InterPro" id="IPR046348">
    <property type="entry name" value="SIS_dom_sf"/>
</dbReference>
<dbReference type="GO" id="GO:0004857">
    <property type="term" value="F:enzyme inhibitor activity"/>
    <property type="evidence" value="ECO:0007669"/>
    <property type="project" value="TreeGrafter"/>
</dbReference>
<comment type="caution">
    <text evidence="5">The sequence shown here is derived from an EMBL/GenBank/DDBJ whole genome shotgun (WGS) entry which is preliminary data.</text>
</comment>
<dbReference type="Gene3D" id="1.10.8.1080">
    <property type="match status" value="1"/>
</dbReference>
<dbReference type="SUPFAM" id="SSF53697">
    <property type="entry name" value="SIS domain"/>
    <property type="match status" value="1"/>
</dbReference>
<dbReference type="HAMAP" id="MF_00068">
    <property type="entry name" value="MurQ"/>
    <property type="match status" value="1"/>
</dbReference>
<dbReference type="AlphaFoldDB" id="A0AAD3TQS3"/>
<dbReference type="GO" id="GO:0070095">
    <property type="term" value="F:fructose-6-phosphate binding"/>
    <property type="evidence" value="ECO:0007669"/>
    <property type="project" value="TreeGrafter"/>
</dbReference>
<dbReference type="InterPro" id="IPR005488">
    <property type="entry name" value="Etherase_MurQ"/>
</dbReference>